<evidence type="ECO:0000313" key="1">
    <source>
        <dbReference type="EMBL" id="RAI85758.1"/>
    </source>
</evidence>
<dbReference type="InterPro" id="IPR032274">
    <property type="entry name" value="DUF4835"/>
</dbReference>
<keyword evidence="2" id="KW-1185">Reference proteome</keyword>
<evidence type="ECO:0000313" key="2">
    <source>
        <dbReference type="Proteomes" id="UP000249610"/>
    </source>
</evidence>
<proteinExistence type="predicted"/>
<gene>
    <name evidence="1" type="ORF">LV83_03534</name>
</gene>
<dbReference type="AlphaFoldDB" id="A0A327P0I0"/>
<dbReference type="Proteomes" id="UP000249610">
    <property type="component" value="Unassembled WGS sequence"/>
</dbReference>
<organism evidence="1 2">
    <name type="scientific">Algoriphagus yeomjeoni</name>
    <dbReference type="NCBI Taxonomy" id="291403"/>
    <lineage>
        <taxon>Bacteria</taxon>
        <taxon>Pseudomonadati</taxon>
        <taxon>Bacteroidota</taxon>
        <taxon>Cytophagia</taxon>
        <taxon>Cytophagales</taxon>
        <taxon>Cyclobacteriaceae</taxon>
        <taxon>Algoriphagus</taxon>
    </lineage>
</organism>
<comment type="caution">
    <text evidence="1">The sequence shown here is derived from an EMBL/GenBank/DDBJ whole genome shotgun (WGS) entry which is preliminary data.</text>
</comment>
<accession>A0A327P0I0</accession>
<dbReference type="EMBL" id="QLLK01000012">
    <property type="protein sequence ID" value="RAI85758.1"/>
    <property type="molecule type" value="Genomic_DNA"/>
</dbReference>
<protein>
    <submittedName>
        <fullName evidence="1">Uncharacterized protein DUF4835</fullName>
    </submittedName>
</protein>
<reference evidence="1 2" key="1">
    <citation type="submission" date="2018-06" db="EMBL/GenBank/DDBJ databases">
        <title>Genomic Encyclopedia of Archaeal and Bacterial Type Strains, Phase II (KMG-II): from individual species to whole genera.</title>
        <authorList>
            <person name="Goeker M."/>
        </authorList>
    </citation>
    <scope>NUCLEOTIDE SEQUENCE [LARGE SCALE GENOMIC DNA]</scope>
    <source>
        <strain evidence="1 2">DSM 23446</strain>
    </source>
</reference>
<name>A0A327P0I0_9BACT</name>
<dbReference type="Pfam" id="PF16119">
    <property type="entry name" value="DUF4835"/>
    <property type="match status" value="1"/>
</dbReference>
<sequence>MIKSKIFQFGCERRYFLIFKSMKKGIFLLLLFCYSFIGFSQELNFTVIINSDRARIQNTNVFEQMKTSFEQFLNGRSWTTDEFRPEERIKGNLLITINDVPQVGTYNATVQIQTVRPVYGTNYESLVFNFADRNWSFDYIESQPLEFNRFTFLNNISSLLAFYAQIALGLDYDTFESRGGSEFFAAANDIVNNAQQSGRPGWTQSTSDRRNRYALNNDIYTSSVFSVIRDAYYLYHRQGLDILQISPEEAYENILEAVRILAEANKTQPNGIFTISFMDAKSDEITSIMKNASLEIRTEIVELLLEVDPNNARKYNELLKS</sequence>